<sequence>MSTEISQGVITTPPPSTMPHKERYFDRINENDPDYIRERNMSPDLRQDFNMMEQRKRVTQILQSPAFREDLESLIQEQMKKGNNPTGLLALQQIADYIMASSFAGFSSSPLSCGLITPINDLPGIDTTTFGKGEKLIRCKLASLYRLTDLFGWAHLANSYITVRVSKEQDHILIIPEGLSFSEASASNLVKVNIIGDVVDQGSTNLQIDTTGFSPHAAIYSMRPDVRCVIHIHTPATAAVSSMKCGILPISQEALILGDVAYYDYRGSLDDQEERIDLQKVLGPSCKVLVLRNHGVVALGETLEEAFHYIYNVQLACEIQVHALAAGGIDNLLILDLQKYKPFTHQVAAAAGLSMASQFKWKVGELEFEALMRMLDNLGYRTGYAYRQPLVREKPRHKSDVEIPATVTAFSFDDDSIPISPLKFLAQKQQREKTRWLNSPNTYLKVDVPEESRNGETSPRTKTTWIKAEDSAKISGGTPIKIEDPNQFVPLNTNPSDVLEKRNRIREQNRYDLKTAGPQSQLLAGIVVDKKPAPMQFEEDEHTPPAPPNPFSHLTEKELEEYKQTIERKQQGTEDADQELFSDDGSSVSQINSQTQSPQNVPDKLEENNDNYLQDSNLTSLELPVVVMNGKEDAHDVEEDLAQKVSQLTTSTIENIEITIKTSEKIEETLSPEGSPSKSPSKKKKKFRTPSFLKKNKKKEKVEA</sequence>
<dbReference type="GO" id="GO:0051016">
    <property type="term" value="P:barbed-end actin filament capping"/>
    <property type="evidence" value="ECO:0007669"/>
    <property type="project" value="TreeGrafter"/>
</dbReference>
<feature type="compositionally biased region" description="Basic residues" evidence="11">
    <location>
        <begin position="680"/>
        <end position="704"/>
    </location>
</feature>
<keyword evidence="9" id="KW-0009">Actin-binding</keyword>
<evidence type="ECO:0000256" key="5">
    <source>
        <dbReference type="ARBA" id="ARBA00022490"/>
    </source>
</evidence>
<evidence type="ECO:0000313" key="13">
    <source>
        <dbReference type="EMBL" id="JAA97868.1"/>
    </source>
</evidence>
<comment type="similarity">
    <text evidence="3">Belongs to the aldolase class II family. Adducin subfamily.</text>
</comment>
<dbReference type="PANTHER" id="PTHR10672:SF5">
    <property type="entry name" value="GAMMA-ADDUCIN"/>
    <property type="match status" value="1"/>
</dbReference>
<feature type="compositionally biased region" description="Polar residues" evidence="11">
    <location>
        <begin position="584"/>
        <end position="600"/>
    </location>
</feature>
<feature type="region of interest" description="Disordered" evidence="11">
    <location>
        <begin position="568"/>
        <end position="611"/>
    </location>
</feature>
<reference evidence="14" key="2">
    <citation type="journal article" date="2015" name="Toxicon">
        <title>The transcriptomic and proteomic basis for the evolution of a novel venom phenotype within the Timber Rattlesnake (Crotalus horridus).</title>
        <authorList>
            <person name="Rokyta D.R."/>
            <person name="Wray K.P."/>
            <person name="McGivern J.J."/>
            <person name="Margres M.J."/>
        </authorList>
    </citation>
    <scope>NUCLEOTIDE SEQUENCE</scope>
    <source>
        <tissue evidence="14">Venom gland</tissue>
    </source>
</reference>
<keyword evidence="7" id="KW-0112">Calmodulin-binding</keyword>
<evidence type="ECO:0000256" key="1">
    <source>
        <dbReference type="ARBA" id="ARBA00004245"/>
    </source>
</evidence>
<keyword evidence="10" id="KW-0206">Cytoskeleton</keyword>
<keyword evidence="5" id="KW-0963">Cytoplasm</keyword>
<evidence type="ECO:0000256" key="7">
    <source>
        <dbReference type="ARBA" id="ARBA00022860"/>
    </source>
</evidence>
<evidence type="ECO:0000256" key="9">
    <source>
        <dbReference type="ARBA" id="ARBA00023203"/>
    </source>
</evidence>
<comment type="subcellular location">
    <subcellularLocation>
        <location evidence="2">Cell membrane</location>
        <topology evidence="2">Peripheral membrane protein</topology>
        <orientation evidence="2">Cytoplasmic side</orientation>
    </subcellularLocation>
    <subcellularLocation>
        <location evidence="1">Cytoplasm</location>
        <location evidence="1">Cytoskeleton</location>
    </subcellularLocation>
</comment>
<dbReference type="SMART" id="SM01007">
    <property type="entry name" value="Aldolase_II"/>
    <property type="match status" value="1"/>
</dbReference>
<dbReference type="Pfam" id="PF00596">
    <property type="entry name" value="Aldolase_II"/>
    <property type="match status" value="1"/>
</dbReference>
<feature type="domain" description="Class II aldolase/adducin N-terminal" evidence="12">
    <location>
        <begin position="139"/>
        <end position="321"/>
    </location>
</feature>
<evidence type="ECO:0000256" key="6">
    <source>
        <dbReference type="ARBA" id="ARBA00022553"/>
    </source>
</evidence>
<dbReference type="GO" id="GO:0051015">
    <property type="term" value="F:actin filament binding"/>
    <property type="evidence" value="ECO:0007669"/>
    <property type="project" value="TreeGrafter"/>
</dbReference>
<evidence type="ECO:0000256" key="3">
    <source>
        <dbReference type="ARBA" id="ARBA00006274"/>
    </source>
</evidence>
<evidence type="ECO:0000313" key="14">
    <source>
        <dbReference type="EMBL" id="JAG45960.1"/>
    </source>
</evidence>
<dbReference type="GO" id="GO:0005516">
    <property type="term" value="F:calmodulin binding"/>
    <property type="evidence" value="ECO:0007669"/>
    <property type="project" value="UniProtKB-KW"/>
</dbReference>
<dbReference type="SUPFAM" id="SSF53639">
    <property type="entry name" value="AraD/HMP-PK domain-like"/>
    <property type="match status" value="1"/>
</dbReference>
<evidence type="ECO:0000256" key="8">
    <source>
        <dbReference type="ARBA" id="ARBA00023136"/>
    </source>
</evidence>
<evidence type="ECO:0000256" key="10">
    <source>
        <dbReference type="ARBA" id="ARBA00023212"/>
    </source>
</evidence>
<protein>
    <submittedName>
        <fullName evidence="13">Gamma-adducin-like protein</fullName>
    </submittedName>
</protein>
<keyword evidence="6" id="KW-0597">Phosphoprotein</keyword>
<feature type="region of interest" description="Disordered" evidence="11">
    <location>
        <begin position="662"/>
        <end position="704"/>
    </location>
</feature>
<keyword evidence="4" id="KW-1003">Cell membrane</keyword>
<evidence type="ECO:0000256" key="11">
    <source>
        <dbReference type="SAM" id="MobiDB-lite"/>
    </source>
</evidence>
<name>T1E6N4_CROHD</name>
<dbReference type="FunFam" id="3.40.225.10:FF:000004">
    <property type="entry name" value="gamma-adducin isoform X1"/>
    <property type="match status" value="1"/>
</dbReference>
<accession>T1E6N4</accession>
<proteinExistence type="evidence at transcript level"/>
<dbReference type="Gene3D" id="3.40.225.10">
    <property type="entry name" value="Class II aldolase/adducin N-terminal domain"/>
    <property type="match status" value="1"/>
</dbReference>
<feature type="compositionally biased region" description="Low complexity" evidence="11">
    <location>
        <begin position="669"/>
        <end position="679"/>
    </location>
</feature>
<evidence type="ECO:0000256" key="4">
    <source>
        <dbReference type="ARBA" id="ARBA00022475"/>
    </source>
</evidence>
<dbReference type="GO" id="GO:0005886">
    <property type="term" value="C:plasma membrane"/>
    <property type="evidence" value="ECO:0007669"/>
    <property type="project" value="UniProtKB-SubCell"/>
</dbReference>
<keyword evidence="8" id="KW-0472">Membrane</keyword>
<dbReference type="GO" id="GO:0005856">
    <property type="term" value="C:cytoskeleton"/>
    <property type="evidence" value="ECO:0007669"/>
    <property type="project" value="UniProtKB-SubCell"/>
</dbReference>
<evidence type="ECO:0000256" key="2">
    <source>
        <dbReference type="ARBA" id="ARBA00004413"/>
    </source>
</evidence>
<dbReference type="EMBL" id="GBKC01000110">
    <property type="protein sequence ID" value="JAG45960.1"/>
    <property type="molecule type" value="Transcribed_RNA"/>
</dbReference>
<dbReference type="EMBL" id="GAAZ01000075">
    <property type="protein sequence ID" value="JAA97868.1"/>
    <property type="molecule type" value="mRNA"/>
</dbReference>
<dbReference type="PANTHER" id="PTHR10672">
    <property type="entry name" value="ADDUCIN"/>
    <property type="match status" value="1"/>
</dbReference>
<evidence type="ECO:0000259" key="12">
    <source>
        <dbReference type="SMART" id="SM01007"/>
    </source>
</evidence>
<reference evidence="13" key="1">
    <citation type="journal article" date="2013" name="BMC Genomics">
        <title>The genesis of an exceptionally lethal venom in the timber rattlesnake (Crotalus horridus) revealed through comparative venom-gland transcriptomics.</title>
        <authorList>
            <person name="Rokyta D.R."/>
            <person name="Wray K.P."/>
            <person name="Margres M.J."/>
        </authorList>
    </citation>
    <scope>NUCLEOTIDE SEQUENCE</scope>
    <source>
        <tissue evidence="13">Venom gland</tissue>
    </source>
</reference>
<dbReference type="InterPro" id="IPR036409">
    <property type="entry name" value="Aldolase_II/adducin_N_sf"/>
</dbReference>
<dbReference type="InterPro" id="IPR001303">
    <property type="entry name" value="Aldolase_II/adducin_N"/>
</dbReference>
<dbReference type="AlphaFoldDB" id="T1E6N4"/>
<dbReference type="GO" id="GO:0014069">
    <property type="term" value="C:postsynaptic density"/>
    <property type="evidence" value="ECO:0007669"/>
    <property type="project" value="TreeGrafter"/>
</dbReference>
<dbReference type="InterPro" id="IPR051017">
    <property type="entry name" value="Aldolase-II_Adducin_sf"/>
</dbReference>
<organism evidence="13">
    <name type="scientific">Crotalus horridus</name>
    <name type="common">Timber rattlesnake</name>
    <dbReference type="NCBI Taxonomy" id="35024"/>
    <lineage>
        <taxon>Eukaryota</taxon>
        <taxon>Metazoa</taxon>
        <taxon>Chordata</taxon>
        <taxon>Craniata</taxon>
        <taxon>Vertebrata</taxon>
        <taxon>Euteleostomi</taxon>
        <taxon>Lepidosauria</taxon>
        <taxon>Squamata</taxon>
        <taxon>Bifurcata</taxon>
        <taxon>Unidentata</taxon>
        <taxon>Episquamata</taxon>
        <taxon>Toxicofera</taxon>
        <taxon>Serpentes</taxon>
        <taxon>Colubroidea</taxon>
        <taxon>Viperidae</taxon>
        <taxon>Crotalinae</taxon>
        <taxon>Crotalus</taxon>
    </lineage>
</organism>